<evidence type="ECO:0000256" key="1">
    <source>
        <dbReference type="SAM" id="MobiDB-lite"/>
    </source>
</evidence>
<accession>A0ABQ9F3A7</accession>
<dbReference type="EMBL" id="JARBDR010000640">
    <property type="protein sequence ID" value="KAJ8310712.1"/>
    <property type="molecule type" value="Genomic_DNA"/>
</dbReference>
<name>A0ABQ9F3A7_TEGGR</name>
<sequence>MTLKPILKSKVDELFLRWLSEPDTQQILKENLRQLVSGEAFTQPSPSPSGSRGTGKSPRGRPVSPPTAKLPSPRSPRRPLSSKNNHRGHGGGMNGLNGGSKKCFGVEFPCFIDL</sequence>
<feature type="compositionally biased region" description="Low complexity" evidence="1">
    <location>
        <begin position="48"/>
        <end position="62"/>
    </location>
</feature>
<protein>
    <submittedName>
        <fullName evidence="2">Uncharacterized protein</fullName>
    </submittedName>
</protein>
<gene>
    <name evidence="2" type="ORF">KUTeg_012577</name>
</gene>
<keyword evidence="3" id="KW-1185">Reference proteome</keyword>
<proteinExistence type="predicted"/>
<dbReference type="Proteomes" id="UP001217089">
    <property type="component" value="Unassembled WGS sequence"/>
</dbReference>
<feature type="region of interest" description="Disordered" evidence="1">
    <location>
        <begin position="37"/>
        <end position="104"/>
    </location>
</feature>
<evidence type="ECO:0000313" key="2">
    <source>
        <dbReference type="EMBL" id="KAJ8310712.1"/>
    </source>
</evidence>
<organism evidence="2 3">
    <name type="scientific">Tegillarca granosa</name>
    <name type="common">Malaysian cockle</name>
    <name type="synonym">Anadara granosa</name>
    <dbReference type="NCBI Taxonomy" id="220873"/>
    <lineage>
        <taxon>Eukaryota</taxon>
        <taxon>Metazoa</taxon>
        <taxon>Spiralia</taxon>
        <taxon>Lophotrochozoa</taxon>
        <taxon>Mollusca</taxon>
        <taxon>Bivalvia</taxon>
        <taxon>Autobranchia</taxon>
        <taxon>Pteriomorphia</taxon>
        <taxon>Arcoida</taxon>
        <taxon>Arcoidea</taxon>
        <taxon>Arcidae</taxon>
        <taxon>Tegillarca</taxon>
    </lineage>
</organism>
<reference evidence="2 3" key="1">
    <citation type="submission" date="2022-12" db="EMBL/GenBank/DDBJ databases">
        <title>Chromosome-level genome of Tegillarca granosa.</title>
        <authorList>
            <person name="Kim J."/>
        </authorList>
    </citation>
    <scope>NUCLEOTIDE SEQUENCE [LARGE SCALE GENOMIC DNA]</scope>
    <source>
        <strain evidence="2">Teg-2019</strain>
        <tissue evidence="2">Adductor muscle</tissue>
    </source>
</reference>
<evidence type="ECO:0000313" key="3">
    <source>
        <dbReference type="Proteomes" id="UP001217089"/>
    </source>
</evidence>
<comment type="caution">
    <text evidence="2">The sequence shown here is derived from an EMBL/GenBank/DDBJ whole genome shotgun (WGS) entry which is preliminary data.</text>
</comment>